<gene>
    <name evidence="6" type="ORF">CVE23_21500</name>
</gene>
<sequence length="539" mass="57707">MKLGTLLSISFAAVIIIGFLVASFGRFQLHQLSGNIETLAQNRLVKLVLIHTYKDNINIVANAIRNMVMMTDTAQMEAESKRIRETIDKSTEIINTFSSMTVSPDAKVLLKHLENVRPENIQALKKAEALALENRDEEAKAVILNEFQPAQNKVFNAIDDIINYQKNATTDLAHSSEQLADNAGQAMLTLAIIAMAIGSLVAWFITHQVRSKLGGEPADAASIAQQIAQGNLITNIPVRDKDSGSVLAAIDQMRGGLINIVEQVSQSSHAIASGANEIAAGTNDLSQRTEEQAASLQQTAASMEQISNAVSHNVETIRLATELANAASLTASKGNQVVGDVVATMADITQSSHQIVEIISLIDNIAFQTNILALNAGVEAARAGEEGKGFAVVAHEVRSLAQSSASAAREIKSLIGESVKKIETGSDRVNLAGSTISELMEQSRQVAQLINEIGITTNEQQQGIAQINTAIAQLDQVTHQNAALVEESACATDNLNHQAAHLVEVISVFVVDDVISRKRLDTLDEHSLVPVAGQQLVIH</sequence>
<evidence type="ECO:0000256" key="4">
    <source>
        <dbReference type="ARBA" id="ARBA00023224"/>
    </source>
</evidence>
<dbReference type="PANTHER" id="PTHR43531:SF14">
    <property type="entry name" value="METHYL-ACCEPTING CHEMOTAXIS PROTEIN I-RELATED"/>
    <property type="match status" value="1"/>
</dbReference>
<keyword evidence="4" id="KW-0807">Transducer</keyword>
<protein>
    <submittedName>
        <fullName evidence="6">Methyl-accepting chemotaxis protein</fullName>
    </submittedName>
</protein>
<evidence type="ECO:0000256" key="2">
    <source>
        <dbReference type="ARBA" id="ARBA00022481"/>
    </source>
</evidence>
<dbReference type="KEGG" id="dfn:CVE23_21500"/>
<comment type="subcellular location">
    <subcellularLocation>
        <location evidence="1">Membrane</location>
    </subcellularLocation>
</comment>
<dbReference type="PROSITE" id="PS50111">
    <property type="entry name" value="CHEMOTAXIS_TRANSDUC_2"/>
    <property type="match status" value="1"/>
</dbReference>
<keyword evidence="7" id="KW-1185">Reference proteome</keyword>
<evidence type="ECO:0000256" key="1">
    <source>
        <dbReference type="ARBA" id="ARBA00004370"/>
    </source>
</evidence>
<dbReference type="Pfam" id="PF00015">
    <property type="entry name" value="MCPsignal"/>
    <property type="match status" value="1"/>
</dbReference>
<dbReference type="GO" id="GO:0006935">
    <property type="term" value="P:chemotaxis"/>
    <property type="evidence" value="ECO:0007669"/>
    <property type="project" value="UniProtKB-KW"/>
</dbReference>
<keyword evidence="3" id="KW-0145">Chemotaxis</keyword>
<dbReference type="Gene3D" id="1.10.287.950">
    <property type="entry name" value="Methyl-accepting chemotaxis protein"/>
    <property type="match status" value="1"/>
</dbReference>
<keyword evidence="2" id="KW-0488">Methylation</keyword>
<dbReference type="GO" id="GO:0007165">
    <property type="term" value="P:signal transduction"/>
    <property type="evidence" value="ECO:0007669"/>
    <property type="project" value="UniProtKB-KW"/>
</dbReference>
<dbReference type="SMART" id="SM00283">
    <property type="entry name" value="MA"/>
    <property type="match status" value="1"/>
</dbReference>
<dbReference type="FunFam" id="1.10.287.950:FF:000001">
    <property type="entry name" value="Methyl-accepting chemotaxis sensory transducer"/>
    <property type="match status" value="1"/>
</dbReference>
<dbReference type="SUPFAM" id="SSF58104">
    <property type="entry name" value="Methyl-accepting chemotaxis protein (MCP) signaling domain"/>
    <property type="match status" value="1"/>
</dbReference>
<dbReference type="InterPro" id="IPR051310">
    <property type="entry name" value="MCP_chemotaxis"/>
</dbReference>
<evidence type="ECO:0000313" key="6">
    <source>
        <dbReference type="EMBL" id="ATZ96777.1"/>
    </source>
</evidence>
<dbReference type="GO" id="GO:0004888">
    <property type="term" value="F:transmembrane signaling receptor activity"/>
    <property type="evidence" value="ECO:0007669"/>
    <property type="project" value="InterPro"/>
</dbReference>
<evidence type="ECO:0000256" key="5">
    <source>
        <dbReference type="ARBA" id="ARBA00029447"/>
    </source>
</evidence>
<organism evidence="6 7">
    <name type="scientific">Dickeya fangzhongdai</name>
    <dbReference type="NCBI Taxonomy" id="1778540"/>
    <lineage>
        <taxon>Bacteria</taxon>
        <taxon>Pseudomonadati</taxon>
        <taxon>Pseudomonadota</taxon>
        <taxon>Gammaproteobacteria</taxon>
        <taxon>Enterobacterales</taxon>
        <taxon>Pectobacteriaceae</taxon>
        <taxon>Dickeya</taxon>
    </lineage>
</organism>
<dbReference type="AlphaFoldDB" id="A0A2K8QTF6"/>
<dbReference type="Pfam" id="PF12729">
    <property type="entry name" value="4HB_MCP_1"/>
    <property type="match status" value="1"/>
</dbReference>
<evidence type="ECO:0000256" key="3">
    <source>
        <dbReference type="ARBA" id="ARBA00022500"/>
    </source>
</evidence>
<evidence type="ECO:0000313" key="7">
    <source>
        <dbReference type="Proteomes" id="UP000231901"/>
    </source>
</evidence>
<dbReference type="Proteomes" id="UP000231901">
    <property type="component" value="Chromosome"/>
</dbReference>
<name>A0A2K8QTF6_9GAMM</name>
<dbReference type="InterPro" id="IPR004089">
    <property type="entry name" value="MCPsignal_dom"/>
</dbReference>
<dbReference type="PANTHER" id="PTHR43531">
    <property type="entry name" value="PROTEIN ICFG"/>
    <property type="match status" value="1"/>
</dbReference>
<dbReference type="OrthoDB" id="9763018at2"/>
<reference evidence="7" key="1">
    <citation type="journal article" date="2018" name="Genome Announc.">
        <title>Complete genome sequence of a Dickeya fangzhongdai type strain causing bleeding canker of pear tree trunks.</title>
        <authorList>
            <person name="Zhao Y."/>
            <person name="Tian Y."/>
            <person name="Li X."/>
            <person name="Hu B."/>
        </authorList>
    </citation>
    <scope>NUCLEOTIDE SEQUENCE [LARGE SCALE GENOMIC DNA]</scope>
    <source>
        <strain evidence="7">DSM 101947</strain>
    </source>
</reference>
<dbReference type="GO" id="GO:0005886">
    <property type="term" value="C:plasma membrane"/>
    <property type="evidence" value="ECO:0007669"/>
    <property type="project" value="TreeGrafter"/>
</dbReference>
<dbReference type="InterPro" id="IPR047347">
    <property type="entry name" value="YvaQ-like_sensor"/>
</dbReference>
<accession>A0A2K8QTF6</accession>
<comment type="similarity">
    <text evidence="5">Belongs to the methyl-accepting chemotaxis (MCP) protein family.</text>
</comment>
<dbReference type="InterPro" id="IPR004090">
    <property type="entry name" value="Chemotax_Me-accpt_rcpt"/>
</dbReference>
<proteinExistence type="inferred from homology"/>
<dbReference type="CDD" id="cd19411">
    <property type="entry name" value="MCP2201-like_sensor"/>
    <property type="match status" value="1"/>
</dbReference>
<dbReference type="PRINTS" id="PR00260">
    <property type="entry name" value="CHEMTRNSDUCR"/>
</dbReference>
<dbReference type="EMBL" id="CP025003">
    <property type="protein sequence ID" value="ATZ96777.1"/>
    <property type="molecule type" value="Genomic_DNA"/>
</dbReference>
<dbReference type="InterPro" id="IPR024478">
    <property type="entry name" value="HlyB_4HB_MCP"/>
</dbReference>